<reference evidence="1" key="1">
    <citation type="submission" date="2022-06" db="EMBL/GenBank/DDBJ databases">
        <title>Uncovering the hologenomic basis of an extraordinary plant invasion.</title>
        <authorList>
            <person name="Bieker V.C."/>
            <person name="Martin M.D."/>
            <person name="Gilbert T."/>
            <person name="Hodgins K."/>
            <person name="Battlay P."/>
            <person name="Petersen B."/>
            <person name="Wilson J."/>
        </authorList>
    </citation>
    <scope>NUCLEOTIDE SEQUENCE</scope>
    <source>
        <strain evidence="1">AA19_3_7</strain>
        <tissue evidence="1">Leaf</tissue>
    </source>
</reference>
<gene>
    <name evidence="1" type="ORF">M8C21_009282</name>
</gene>
<organism evidence="1 2">
    <name type="scientific">Ambrosia artemisiifolia</name>
    <name type="common">Common ragweed</name>
    <dbReference type="NCBI Taxonomy" id="4212"/>
    <lineage>
        <taxon>Eukaryota</taxon>
        <taxon>Viridiplantae</taxon>
        <taxon>Streptophyta</taxon>
        <taxon>Embryophyta</taxon>
        <taxon>Tracheophyta</taxon>
        <taxon>Spermatophyta</taxon>
        <taxon>Magnoliopsida</taxon>
        <taxon>eudicotyledons</taxon>
        <taxon>Gunneridae</taxon>
        <taxon>Pentapetalae</taxon>
        <taxon>asterids</taxon>
        <taxon>campanulids</taxon>
        <taxon>Asterales</taxon>
        <taxon>Asteraceae</taxon>
        <taxon>Asteroideae</taxon>
        <taxon>Heliantheae alliance</taxon>
        <taxon>Heliantheae</taxon>
        <taxon>Ambrosia</taxon>
    </lineage>
</organism>
<feature type="non-terminal residue" evidence="1">
    <location>
        <position position="1"/>
    </location>
</feature>
<protein>
    <submittedName>
        <fullName evidence="1">Uncharacterized protein</fullName>
    </submittedName>
</protein>
<name>A0AAD5GIF3_AMBAR</name>
<dbReference type="AlphaFoldDB" id="A0AAD5GIF3"/>
<feature type="non-terminal residue" evidence="1">
    <location>
        <position position="103"/>
    </location>
</feature>
<evidence type="ECO:0000313" key="1">
    <source>
        <dbReference type="EMBL" id="KAI7743920.1"/>
    </source>
</evidence>
<dbReference type="Proteomes" id="UP001206925">
    <property type="component" value="Unassembled WGS sequence"/>
</dbReference>
<proteinExistence type="predicted"/>
<keyword evidence="2" id="KW-1185">Reference proteome</keyword>
<sequence>LLSCRQTDWWSIQSPPSTKSEEIGVVLRSLQQTKTPARSEWSLGIITKVSILTPPKLSLANITFLACQDYIRCQKLPFQTYRRLGEILSTRCPEYTAILSALL</sequence>
<evidence type="ECO:0000313" key="2">
    <source>
        <dbReference type="Proteomes" id="UP001206925"/>
    </source>
</evidence>
<dbReference type="EMBL" id="JAMZMK010007630">
    <property type="protein sequence ID" value="KAI7743920.1"/>
    <property type="molecule type" value="Genomic_DNA"/>
</dbReference>
<comment type="caution">
    <text evidence="1">The sequence shown here is derived from an EMBL/GenBank/DDBJ whole genome shotgun (WGS) entry which is preliminary data.</text>
</comment>
<accession>A0AAD5GIF3</accession>